<evidence type="ECO:0000259" key="2">
    <source>
        <dbReference type="Pfam" id="PF01551"/>
    </source>
</evidence>
<reference evidence="3" key="1">
    <citation type="journal article" date="2014" name="Int. J. Syst. Evol. Microbiol.">
        <title>Complete genome sequence of Corynebacterium casei LMG S-19264T (=DSM 44701T), isolated from a smear-ripened cheese.</title>
        <authorList>
            <consortium name="US DOE Joint Genome Institute (JGI-PGF)"/>
            <person name="Walter F."/>
            <person name="Albersmeier A."/>
            <person name="Kalinowski J."/>
            <person name="Ruckert C."/>
        </authorList>
    </citation>
    <scope>NUCLEOTIDE SEQUENCE</scope>
    <source>
        <strain evidence="3">KCTC 22169</strain>
    </source>
</reference>
<comment type="caution">
    <text evidence="3">The sequence shown here is derived from an EMBL/GenBank/DDBJ whole genome shotgun (WGS) entry which is preliminary data.</text>
</comment>
<dbReference type="InterPro" id="IPR011055">
    <property type="entry name" value="Dup_hybrid_motif"/>
</dbReference>
<feature type="chain" id="PRO_5037586883" description="M23ase beta-sheet core domain-containing protein" evidence="1">
    <location>
        <begin position="28"/>
        <end position="498"/>
    </location>
</feature>
<dbReference type="PANTHER" id="PTHR37946">
    <property type="entry name" value="SLL1969 PROTEIN"/>
    <property type="match status" value="1"/>
</dbReference>
<organism evidence="3 4">
    <name type="scientific">Saccharospirillum salsuginis</name>
    <dbReference type="NCBI Taxonomy" id="418750"/>
    <lineage>
        <taxon>Bacteria</taxon>
        <taxon>Pseudomonadati</taxon>
        <taxon>Pseudomonadota</taxon>
        <taxon>Gammaproteobacteria</taxon>
        <taxon>Oceanospirillales</taxon>
        <taxon>Saccharospirillaceae</taxon>
        <taxon>Saccharospirillum</taxon>
    </lineage>
</organism>
<dbReference type="CDD" id="cd12797">
    <property type="entry name" value="M23_peptidase"/>
    <property type="match status" value="1"/>
</dbReference>
<dbReference type="Pfam" id="PF01551">
    <property type="entry name" value="Peptidase_M23"/>
    <property type="match status" value="1"/>
</dbReference>
<sequence length="498" mass="54146">MGMTWRKCVRRFIGCVVGFSVVGSALAQAPEGFGEWVSGGYFVGRTEPGAEVWFEGERLAVDADGFYLVPLGREAAGEKRLEVVSAAGDARVYEVDVEQRSFEVQRVDGLDPSRVVPPEEAWERIQRDAELVARARSADVVADDWREPFVWPAHGPVTGVYGSQRILNGVPRQPHWGVDVAAPTGTPVRAPAGGVVTLAQRDLYFTGGTVLLNHGAGVTSSFLHLSRLDVADGERVERGDVIGAIGSTGRSTGPHLDWRMNAGDERIDAGLWVPPMDVICEPEGTGEEAVVVLHGLGRSERSMNDLAGSLREAGFTTCNQAYPSRSDSLPELAGYAANAIDAMRHRGYARVHLVTHSMGGILARYWLQYGDLPGEGRLVMLSPPNHGSEVIDAFGDFGWFQRLMGPAALELSTDQEALVNRLPPLDVTTGIITGNRSSDPWFNFLFEAPHDGKVSVDSARLTEAEGFRVVRSGHTFIMNDPEVRFLVAFFLTNGFFPQ</sequence>
<keyword evidence="4" id="KW-1185">Reference proteome</keyword>
<dbReference type="InterPro" id="IPR029058">
    <property type="entry name" value="AB_hydrolase_fold"/>
</dbReference>
<dbReference type="Gene3D" id="2.70.70.10">
    <property type="entry name" value="Glucose Permease (Domain IIA)"/>
    <property type="match status" value="1"/>
</dbReference>
<feature type="signal peptide" evidence="1">
    <location>
        <begin position="1"/>
        <end position="27"/>
    </location>
</feature>
<dbReference type="SUPFAM" id="SSF51261">
    <property type="entry name" value="Duplicated hybrid motif"/>
    <property type="match status" value="1"/>
</dbReference>
<keyword evidence="1" id="KW-0732">Signal</keyword>
<dbReference type="InterPro" id="IPR016047">
    <property type="entry name" value="M23ase_b-sheet_dom"/>
</dbReference>
<dbReference type="SUPFAM" id="SSF53474">
    <property type="entry name" value="alpha/beta-Hydrolases"/>
    <property type="match status" value="1"/>
</dbReference>
<dbReference type="AlphaFoldDB" id="A0A918KHH5"/>
<dbReference type="Proteomes" id="UP000626148">
    <property type="component" value="Unassembled WGS sequence"/>
</dbReference>
<dbReference type="Gene3D" id="3.40.50.1820">
    <property type="entry name" value="alpha/beta hydrolase"/>
    <property type="match status" value="1"/>
</dbReference>
<evidence type="ECO:0000313" key="4">
    <source>
        <dbReference type="Proteomes" id="UP000626148"/>
    </source>
</evidence>
<evidence type="ECO:0000256" key="1">
    <source>
        <dbReference type="SAM" id="SignalP"/>
    </source>
</evidence>
<feature type="domain" description="M23ase beta-sheet core" evidence="2">
    <location>
        <begin position="174"/>
        <end position="268"/>
    </location>
</feature>
<reference evidence="3" key="2">
    <citation type="submission" date="2020-09" db="EMBL/GenBank/DDBJ databases">
        <authorList>
            <person name="Sun Q."/>
            <person name="Kim S."/>
        </authorList>
    </citation>
    <scope>NUCLEOTIDE SEQUENCE</scope>
    <source>
        <strain evidence="3">KCTC 22169</strain>
    </source>
</reference>
<dbReference type="EMBL" id="BMXR01000009">
    <property type="protein sequence ID" value="GGX64018.1"/>
    <property type="molecule type" value="Genomic_DNA"/>
</dbReference>
<protein>
    <recommendedName>
        <fullName evidence="2">M23ase beta-sheet core domain-containing protein</fullName>
    </recommendedName>
</protein>
<name>A0A918KHH5_9GAMM</name>
<dbReference type="FunFam" id="2.70.70.10:FF:000019">
    <property type="entry name" value="M23 family peptidase"/>
    <property type="match status" value="1"/>
</dbReference>
<gene>
    <name evidence="3" type="ORF">GCM10007392_34600</name>
</gene>
<dbReference type="PANTHER" id="PTHR37946:SF1">
    <property type="entry name" value="SLL1969 PROTEIN"/>
    <property type="match status" value="1"/>
</dbReference>
<evidence type="ECO:0000313" key="3">
    <source>
        <dbReference type="EMBL" id="GGX64018.1"/>
    </source>
</evidence>
<proteinExistence type="predicted"/>
<accession>A0A918KHH5</accession>